<dbReference type="InterPro" id="IPR001478">
    <property type="entry name" value="PDZ"/>
</dbReference>
<dbReference type="PROSITE" id="PS01179">
    <property type="entry name" value="PID"/>
    <property type="match status" value="1"/>
</dbReference>
<dbReference type="SUPFAM" id="SSF50156">
    <property type="entry name" value="PDZ domain-like"/>
    <property type="match status" value="1"/>
</dbReference>
<dbReference type="SUPFAM" id="SSF140741">
    <property type="entry name" value="RUN domain-like"/>
    <property type="match status" value="1"/>
</dbReference>
<dbReference type="InterPro" id="IPR036034">
    <property type="entry name" value="PDZ_sf"/>
</dbReference>
<accession>A0A8K1LMX2</accession>
<evidence type="ECO:0000313" key="4">
    <source>
        <dbReference type="Proteomes" id="UP000796761"/>
    </source>
</evidence>
<dbReference type="PANTHER" id="PTHR46753:SF3">
    <property type="entry name" value="PDZ DOMAIN-CONTAINING PROTEIN"/>
    <property type="match status" value="1"/>
</dbReference>
<dbReference type="Proteomes" id="UP000796761">
    <property type="component" value="Unassembled WGS sequence"/>
</dbReference>
<dbReference type="Gene3D" id="2.30.29.30">
    <property type="entry name" value="Pleckstrin-homology domain (PH domain)/Phosphotyrosine-binding domain (PTB)"/>
    <property type="match status" value="1"/>
</dbReference>
<comment type="caution">
    <text evidence="3">The sequence shown here is derived from an EMBL/GenBank/DDBJ whole genome shotgun (WGS) entry which is preliminary data.</text>
</comment>
<evidence type="ECO:0008006" key="5">
    <source>
        <dbReference type="Google" id="ProtNLM"/>
    </source>
</evidence>
<dbReference type="PANTHER" id="PTHR46753">
    <property type="entry name" value="FYVE AND COILED-COIL DOMAIN-CONTAINING PROTEIN 1"/>
    <property type="match status" value="1"/>
</dbReference>
<keyword evidence="4" id="KW-1185">Reference proteome</keyword>
<evidence type="ECO:0000259" key="2">
    <source>
        <dbReference type="PROSITE" id="PS50106"/>
    </source>
</evidence>
<dbReference type="Gene3D" id="2.30.42.10">
    <property type="match status" value="1"/>
</dbReference>
<dbReference type="OrthoDB" id="9044749at2759"/>
<proteinExistence type="predicted"/>
<dbReference type="PROSITE" id="PS50106">
    <property type="entry name" value="PDZ"/>
    <property type="match status" value="1"/>
</dbReference>
<reference evidence="3" key="1">
    <citation type="submission" date="2019-04" db="EMBL/GenBank/DDBJ databases">
        <title>Genome assembly of Zosterops borbonicus 15179.</title>
        <authorList>
            <person name="Leroy T."/>
            <person name="Anselmetti Y."/>
            <person name="Tilak M.-K."/>
            <person name="Nabholz B."/>
        </authorList>
    </citation>
    <scope>NUCLEOTIDE SEQUENCE</scope>
    <source>
        <strain evidence="3">HGM_15179</strain>
        <tissue evidence="3">Muscle</tissue>
    </source>
</reference>
<protein>
    <recommendedName>
        <fullName evidence="5">PDZ domain-containing protein</fullName>
    </recommendedName>
</protein>
<gene>
    <name evidence="3" type="ORF">HGM15179_007430</name>
</gene>
<dbReference type="EMBL" id="SWJQ01000176">
    <property type="protein sequence ID" value="TRZ19697.1"/>
    <property type="molecule type" value="Genomic_DNA"/>
</dbReference>
<evidence type="ECO:0000259" key="1">
    <source>
        <dbReference type="PROSITE" id="PS01179"/>
    </source>
</evidence>
<organism evidence="3 4">
    <name type="scientific">Zosterops borbonicus</name>
    <dbReference type="NCBI Taxonomy" id="364589"/>
    <lineage>
        <taxon>Eukaryota</taxon>
        <taxon>Metazoa</taxon>
        <taxon>Chordata</taxon>
        <taxon>Craniata</taxon>
        <taxon>Vertebrata</taxon>
        <taxon>Euteleostomi</taxon>
        <taxon>Archelosauria</taxon>
        <taxon>Archosauria</taxon>
        <taxon>Dinosauria</taxon>
        <taxon>Saurischia</taxon>
        <taxon>Theropoda</taxon>
        <taxon>Coelurosauria</taxon>
        <taxon>Aves</taxon>
        <taxon>Neognathae</taxon>
        <taxon>Neoaves</taxon>
        <taxon>Telluraves</taxon>
        <taxon>Australaves</taxon>
        <taxon>Passeriformes</taxon>
        <taxon>Sylvioidea</taxon>
        <taxon>Zosteropidae</taxon>
        <taxon>Zosterops</taxon>
    </lineage>
</organism>
<dbReference type="CDD" id="cd00136">
    <property type="entry name" value="PDZ_canonical"/>
    <property type="match status" value="1"/>
</dbReference>
<dbReference type="AlphaFoldDB" id="A0A8K1LMX2"/>
<evidence type="ECO:0000313" key="3">
    <source>
        <dbReference type="EMBL" id="TRZ19697.1"/>
    </source>
</evidence>
<name>A0A8K1LMX2_9PASS</name>
<sequence>MARKEPLLSALKGAVLRLREGGGPCTDTCPHLVSLCQLLESVLRKGLRQPFLSLLLVLTEIDFSLDLQNCSFLDESWLLPVCSTYETVPCRALGMVLRYVDGRVFVTKVLPESQAEVDEVVLAGDILEEINGCSLRYAFPGQAGAVLQRLKGQPLTFRLLRWRWHDGSIFEPLLPYLKALKEKEPQFQLQHSPQYRGKGEPRQLQGGRLLYNLRYLGQTSVGTCGGKEVLEEAIPAVLERDLAAQEVLFDVKEAEVLVQEKASSKLLCRHPYPSISCVGRCTWSPRIFAFCVVSSPESPDGSTFDCLVFASSSEQECEEIIGRIA</sequence>
<dbReference type="InterPro" id="IPR011993">
    <property type="entry name" value="PH-like_dom_sf"/>
</dbReference>
<feature type="domain" description="PID" evidence="1">
    <location>
        <begin position="211"/>
        <end position="276"/>
    </location>
</feature>
<dbReference type="InterPro" id="IPR006020">
    <property type="entry name" value="PTB/PI_dom"/>
</dbReference>
<dbReference type="SUPFAM" id="SSF50729">
    <property type="entry name" value="PH domain-like"/>
    <property type="match status" value="1"/>
</dbReference>
<dbReference type="InterPro" id="IPR037213">
    <property type="entry name" value="Run_dom_sf"/>
</dbReference>
<feature type="domain" description="PDZ" evidence="2">
    <location>
        <begin position="93"/>
        <end position="136"/>
    </location>
</feature>